<keyword evidence="1 3" id="KW-0238">DNA-binding</keyword>
<dbReference type="GO" id="GO:0003700">
    <property type="term" value="F:DNA-binding transcription factor activity"/>
    <property type="evidence" value="ECO:0007669"/>
    <property type="project" value="InterPro"/>
</dbReference>
<evidence type="ECO:0000313" key="4">
    <source>
        <dbReference type="Proteomes" id="UP000540568"/>
    </source>
</evidence>
<dbReference type="InterPro" id="IPR009061">
    <property type="entry name" value="DNA-bd_dom_put_sf"/>
</dbReference>
<dbReference type="SUPFAM" id="SSF46955">
    <property type="entry name" value="Putative DNA-binding domain"/>
    <property type="match status" value="1"/>
</dbReference>
<reference evidence="3 4" key="1">
    <citation type="submission" date="2020-07" db="EMBL/GenBank/DDBJ databases">
        <title>Sequencing the genomes of 1000 actinobacteria strains.</title>
        <authorList>
            <person name="Klenk H.-P."/>
        </authorList>
    </citation>
    <scope>NUCLEOTIDE SEQUENCE [LARGE SCALE GENOMIC DNA]</scope>
    <source>
        <strain evidence="3 4">DSM 44121</strain>
    </source>
</reference>
<organism evidence="3 4">
    <name type="scientific">Promicromonospora sukumoe</name>
    <dbReference type="NCBI Taxonomy" id="88382"/>
    <lineage>
        <taxon>Bacteria</taxon>
        <taxon>Bacillati</taxon>
        <taxon>Actinomycetota</taxon>
        <taxon>Actinomycetes</taxon>
        <taxon>Micrococcales</taxon>
        <taxon>Promicromonosporaceae</taxon>
        <taxon>Promicromonospora</taxon>
    </lineage>
</organism>
<dbReference type="Gene3D" id="1.10.1660.10">
    <property type="match status" value="1"/>
</dbReference>
<dbReference type="Pfam" id="PF13411">
    <property type="entry name" value="MerR_1"/>
    <property type="match status" value="1"/>
</dbReference>
<feature type="domain" description="HTH merR-type" evidence="2">
    <location>
        <begin position="2"/>
        <end position="71"/>
    </location>
</feature>
<gene>
    <name evidence="3" type="ORF">FHX71_001823</name>
</gene>
<dbReference type="PANTHER" id="PTHR30204:SF93">
    <property type="entry name" value="HTH MERR-TYPE DOMAIN-CONTAINING PROTEIN"/>
    <property type="match status" value="1"/>
</dbReference>
<dbReference type="GO" id="GO:0003677">
    <property type="term" value="F:DNA binding"/>
    <property type="evidence" value="ECO:0007669"/>
    <property type="project" value="UniProtKB-KW"/>
</dbReference>
<dbReference type="AlphaFoldDB" id="A0A7W3PDM0"/>
<evidence type="ECO:0000259" key="2">
    <source>
        <dbReference type="PROSITE" id="PS50937"/>
    </source>
</evidence>
<sequence>MAWSTRELADLAGTTVKAIRLYHERGLLDEPLRRSNGYKQYEVSHLVSLLRIRRLTELGFPLSAIDAVRGGGDASPAALRELDAELAASIERQLKARSAIAAILRDGTAADAPVGFESLGPRLSDADSSLIHIYTQLYTQEAMTDLRKMVEAEDPGAAGAEFDALPADADEETRQRVAEQLAPDIARHLTDHPWLTSPGDRLARSEEVTRQMFSDAIVELYNPAQLDVIRRASLAALAMLDQAPAADTPD</sequence>
<accession>A0A7W3PDM0</accession>
<dbReference type="PANTHER" id="PTHR30204">
    <property type="entry name" value="REDOX-CYCLING DRUG-SENSING TRANSCRIPTIONAL ACTIVATOR SOXR"/>
    <property type="match status" value="1"/>
</dbReference>
<comment type="caution">
    <text evidence="3">The sequence shown here is derived from an EMBL/GenBank/DDBJ whole genome shotgun (WGS) entry which is preliminary data.</text>
</comment>
<dbReference type="EMBL" id="JACGWV010000001">
    <property type="protein sequence ID" value="MBA8807881.1"/>
    <property type="molecule type" value="Genomic_DNA"/>
</dbReference>
<dbReference type="PROSITE" id="PS50937">
    <property type="entry name" value="HTH_MERR_2"/>
    <property type="match status" value="1"/>
</dbReference>
<dbReference type="InterPro" id="IPR047057">
    <property type="entry name" value="MerR_fam"/>
</dbReference>
<dbReference type="CDD" id="cd00592">
    <property type="entry name" value="HTH_MerR-like"/>
    <property type="match status" value="1"/>
</dbReference>
<dbReference type="Proteomes" id="UP000540568">
    <property type="component" value="Unassembled WGS sequence"/>
</dbReference>
<proteinExistence type="predicted"/>
<keyword evidence="4" id="KW-1185">Reference proteome</keyword>
<dbReference type="SMART" id="SM00422">
    <property type="entry name" value="HTH_MERR"/>
    <property type="match status" value="1"/>
</dbReference>
<dbReference type="RefSeq" id="WP_182615532.1">
    <property type="nucleotide sequence ID" value="NZ_BAAATF010000006.1"/>
</dbReference>
<evidence type="ECO:0000256" key="1">
    <source>
        <dbReference type="ARBA" id="ARBA00023125"/>
    </source>
</evidence>
<dbReference type="InterPro" id="IPR000551">
    <property type="entry name" value="MerR-type_HTH_dom"/>
</dbReference>
<evidence type="ECO:0000313" key="3">
    <source>
        <dbReference type="EMBL" id="MBA8807881.1"/>
    </source>
</evidence>
<protein>
    <submittedName>
        <fullName evidence="3">DNA-binding transcriptional MerR regulator</fullName>
    </submittedName>
</protein>
<name>A0A7W3PDM0_9MICO</name>